<proteinExistence type="predicted"/>
<sequence>MLVVAVTILAVLGVPLEKSNLQSEVLQNLGPEAYFDAHPEINWRDGAKQYMERVHHPDPVQFTGVLPTPVAAKPVAKPAPLAAKPAPYVAKPAPLAVKPAPYVAKPAPLAAKPAPYVAKPAPLAVKKPTPAPMATARPTPAAAVKPAVRSQVLVVISDHGAHTAEFGKALNTHPCVYDVETPFSYSSMIWSSTNELPECADVPMPDAVFNSDSPKVLMNDDNPQLKAKILKLTTSTKKPLSVTPSALAGPVSPIYQGLKYNIADYFVRIRDLVCQGVPADVCPPSECTIAMQFFPQFVNANTAWQESKDDAPSACTAARNAKAMDAWTKALTDMQAHPKVSMYKIMRNEVDRQFDVFRQFSPPGTQFDCNLQRSSSEFQDVSNAYVDDKKQIETCWTEMPAAEKCLNDALALVGLDSEPMAGKGATILLADGPHKVSLPPAKTAAAKPVALAAKPARKHEVDTQNSKQQEQSCADTPYAIFEIQVKDPTLPEGIFARVEKVGEDHHN</sequence>
<dbReference type="EMBL" id="JWZX01001537">
    <property type="protein sequence ID" value="KOO33365.1"/>
    <property type="molecule type" value="Genomic_DNA"/>
</dbReference>
<dbReference type="Proteomes" id="UP000037460">
    <property type="component" value="Unassembled WGS sequence"/>
</dbReference>
<gene>
    <name evidence="1" type="ORF">Ctob_005061</name>
</gene>
<dbReference type="AlphaFoldDB" id="A0A0M0K3H0"/>
<comment type="caution">
    <text evidence="1">The sequence shown here is derived from an EMBL/GenBank/DDBJ whole genome shotgun (WGS) entry which is preliminary data.</text>
</comment>
<evidence type="ECO:0000313" key="2">
    <source>
        <dbReference type="Proteomes" id="UP000037460"/>
    </source>
</evidence>
<protein>
    <submittedName>
        <fullName evidence="1">Uncharacterized protein</fullName>
    </submittedName>
</protein>
<name>A0A0M0K3H0_9EUKA</name>
<reference evidence="2" key="1">
    <citation type="journal article" date="2015" name="PLoS Genet.">
        <title>Genome Sequence and Transcriptome Analyses of Chrysochromulina tobin: Metabolic Tools for Enhanced Algal Fitness in the Prominent Order Prymnesiales (Haptophyceae).</title>
        <authorList>
            <person name="Hovde B.T."/>
            <person name="Deodato C.R."/>
            <person name="Hunsperger H.M."/>
            <person name="Ryken S.A."/>
            <person name="Yost W."/>
            <person name="Jha R.K."/>
            <person name="Patterson J."/>
            <person name="Monnat R.J. Jr."/>
            <person name="Barlow S.B."/>
            <person name="Starkenburg S.R."/>
            <person name="Cattolico R.A."/>
        </authorList>
    </citation>
    <scope>NUCLEOTIDE SEQUENCE</scope>
    <source>
        <strain evidence="2">CCMP291</strain>
    </source>
</reference>
<keyword evidence="2" id="KW-1185">Reference proteome</keyword>
<organism evidence="1 2">
    <name type="scientific">Chrysochromulina tobinii</name>
    <dbReference type="NCBI Taxonomy" id="1460289"/>
    <lineage>
        <taxon>Eukaryota</taxon>
        <taxon>Haptista</taxon>
        <taxon>Haptophyta</taxon>
        <taxon>Prymnesiophyceae</taxon>
        <taxon>Prymnesiales</taxon>
        <taxon>Chrysochromulinaceae</taxon>
        <taxon>Chrysochromulina</taxon>
    </lineage>
</organism>
<accession>A0A0M0K3H0</accession>
<evidence type="ECO:0000313" key="1">
    <source>
        <dbReference type="EMBL" id="KOO33365.1"/>
    </source>
</evidence>